<dbReference type="InterPro" id="IPR050763">
    <property type="entry name" value="ABC_transporter_ATP-binding"/>
</dbReference>
<evidence type="ECO:0000313" key="10">
    <source>
        <dbReference type="Proteomes" id="UP000236173"/>
    </source>
</evidence>
<keyword evidence="2" id="KW-0813">Transport</keyword>
<dbReference type="PROSITE" id="PS00211">
    <property type="entry name" value="ABC_TRANSPORTER_1"/>
    <property type="match status" value="1"/>
</dbReference>
<organism evidence="9 10">
    <name type="scientific">Candidatus Fervidibacter japonicus</name>
    <dbReference type="NCBI Taxonomy" id="2035412"/>
    <lineage>
        <taxon>Bacteria</taxon>
        <taxon>Candidatus Fervidibacterota</taxon>
        <taxon>Candidatus Fervidibacter</taxon>
    </lineage>
</organism>
<evidence type="ECO:0000256" key="5">
    <source>
        <dbReference type="ARBA" id="ARBA00022840"/>
    </source>
</evidence>
<gene>
    <name evidence="9" type="primary">drrA</name>
    <name evidence="9" type="ORF">HRbin17_01570</name>
</gene>
<dbReference type="InterPro" id="IPR017871">
    <property type="entry name" value="ABC_transporter-like_CS"/>
</dbReference>
<dbReference type="EC" id="3.6.3.-" evidence="9"/>
<dbReference type="Pfam" id="PF00005">
    <property type="entry name" value="ABC_tran"/>
    <property type="match status" value="1"/>
</dbReference>
<dbReference type="SMART" id="SM00382">
    <property type="entry name" value="AAA"/>
    <property type="match status" value="1"/>
</dbReference>
<dbReference type="SUPFAM" id="SSF52540">
    <property type="entry name" value="P-loop containing nucleoside triphosphate hydrolases"/>
    <property type="match status" value="1"/>
</dbReference>
<dbReference type="GO" id="GO:0005886">
    <property type="term" value="C:plasma membrane"/>
    <property type="evidence" value="ECO:0007669"/>
    <property type="project" value="UniProtKB-SubCell"/>
</dbReference>
<comment type="subcellular location">
    <subcellularLocation>
        <location evidence="1">Cell membrane</location>
    </subcellularLocation>
</comment>
<dbReference type="PANTHER" id="PTHR42711">
    <property type="entry name" value="ABC TRANSPORTER ATP-BINDING PROTEIN"/>
    <property type="match status" value="1"/>
</dbReference>
<keyword evidence="6" id="KW-1278">Translocase</keyword>
<accession>A0A2H5XCX9</accession>
<keyword evidence="9" id="KW-0378">Hydrolase</keyword>
<keyword evidence="7" id="KW-0472">Membrane</keyword>
<dbReference type="CDD" id="cd03230">
    <property type="entry name" value="ABC_DR_subfamily_A"/>
    <property type="match status" value="1"/>
</dbReference>
<dbReference type="GO" id="GO:0005524">
    <property type="term" value="F:ATP binding"/>
    <property type="evidence" value="ECO:0007669"/>
    <property type="project" value="UniProtKB-KW"/>
</dbReference>
<evidence type="ECO:0000256" key="6">
    <source>
        <dbReference type="ARBA" id="ARBA00022967"/>
    </source>
</evidence>
<evidence type="ECO:0000256" key="4">
    <source>
        <dbReference type="ARBA" id="ARBA00022741"/>
    </source>
</evidence>
<keyword evidence="5 9" id="KW-0067">ATP-binding</keyword>
<protein>
    <submittedName>
        <fullName evidence="9">Daunorubicin/doxorubicin resistance ATP-binding protein DrrA</fullName>
        <ecNumber evidence="9">3.6.3.-</ecNumber>
    </submittedName>
</protein>
<keyword evidence="4" id="KW-0547">Nucleotide-binding</keyword>
<evidence type="ECO:0000313" key="9">
    <source>
        <dbReference type="EMBL" id="GBC99049.1"/>
    </source>
</evidence>
<evidence type="ECO:0000256" key="2">
    <source>
        <dbReference type="ARBA" id="ARBA00022448"/>
    </source>
</evidence>
<dbReference type="PROSITE" id="PS50893">
    <property type="entry name" value="ABC_TRANSPORTER_2"/>
    <property type="match status" value="1"/>
</dbReference>
<sequence>MVAVQVNSLVKRYGQVVAVKGVSFEVAEGEVFGLLGPNGAGKTTTVECMEGLRIPDDGTIRIFGHDPLREPNTVKELMGVQLQATALPPKIRVREALELFGSFYRHRRPVSELLRWAGLDEWANRLYDTLSGGQKQRLALALALVNDPKLVILDEPTAGLDAHARRGLHELILKLKGDGKTVLLTTHYIEEAERLCDRVAILDRGELIALDTPQNLTAQSGEASRVEIVTDRPLMVDLLRRLPAVTNAGGEMNENGQSVTRLWTTDLTRTLPALLELLRQQQTTLLHLSIARPTLEDVFVRLTGHSIE</sequence>
<proteinExistence type="predicted"/>
<reference evidence="10" key="1">
    <citation type="submission" date="2017-09" db="EMBL/GenBank/DDBJ databases">
        <title>Metaegenomics of thermophilic ammonia-oxidizing enrichment culture.</title>
        <authorList>
            <person name="Kato S."/>
            <person name="Suzuki K."/>
        </authorList>
    </citation>
    <scope>NUCLEOTIDE SEQUENCE [LARGE SCALE GENOMIC DNA]</scope>
</reference>
<dbReference type="GO" id="GO:0016887">
    <property type="term" value="F:ATP hydrolysis activity"/>
    <property type="evidence" value="ECO:0007669"/>
    <property type="project" value="InterPro"/>
</dbReference>
<evidence type="ECO:0000256" key="1">
    <source>
        <dbReference type="ARBA" id="ARBA00004236"/>
    </source>
</evidence>
<evidence type="ECO:0000256" key="7">
    <source>
        <dbReference type="ARBA" id="ARBA00023136"/>
    </source>
</evidence>
<feature type="domain" description="ABC transporter" evidence="8">
    <location>
        <begin position="4"/>
        <end position="229"/>
    </location>
</feature>
<dbReference type="FunFam" id="3.40.50.300:FF:000589">
    <property type="entry name" value="ABC transporter, ATP-binding subunit"/>
    <property type="match status" value="1"/>
</dbReference>
<dbReference type="Proteomes" id="UP000236173">
    <property type="component" value="Unassembled WGS sequence"/>
</dbReference>
<dbReference type="EMBL" id="BEHT01000020">
    <property type="protein sequence ID" value="GBC99049.1"/>
    <property type="molecule type" value="Genomic_DNA"/>
</dbReference>
<dbReference type="InterPro" id="IPR003593">
    <property type="entry name" value="AAA+_ATPase"/>
</dbReference>
<keyword evidence="3" id="KW-1003">Cell membrane</keyword>
<evidence type="ECO:0000256" key="3">
    <source>
        <dbReference type="ARBA" id="ARBA00022475"/>
    </source>
</evidence>
<name>A0A2H5XCX9_9BACT</name>
<dbReference type="Gene3D" id="3.40.50.300">
    <property type="entry name" value="P-loop containing nucleotide triphosphate hydrolases"/>
    <property type="match status" value="1"/>
</dbReference>
<dbReference type="PANTHER" id="PTHR42711:SF17">
    <property type="entry name" value="ABC TRANSPORTER ATP-BINDING PROTEIN"/>
    <property type="match status" value="1"/>
</dbReference>
<dbReference type="AlphaFoldDB" id="A0A2H5XCX9"/>
<dbReference type="InterPro" id="IPR027417">
    <property type="entry name" value="P-loop_NTPase"/>
</dbReference>
<comment type="caution">
    <text evidence="9">The sequence shown here is derived from an EMBL/GenBank/DDBJ whole genome shotgun (WGS) entry which is preliminary data.</text>
</comment>
<evidence type="ECO:0000259" key="8">
    <source>
        <dbReference type="PROSITE" id="PS50893"/>
    </source>
</evidence>
<dbReference type="InterPro" id="IPR003439">
    <property type="entry name" value="ABC_transporter-like_ATP-bd"/>
</dbReference>